<comment type="caution">
    <text evidence="1">The sequence shown here is derived from an EMBL/GenBank/DDBJ whole genome shotgun (WGS) entry which is preliminary data.</text>
</comment>
<accession>A0A6S7HXK3</accession>
<reference evidence="1" key="1">
    <citation type="submission" date="2020-04" db="EMBL/GenBank/DDBJ databases">
        <authorList>
            <person name="Alioto T."/>
            <person name="Alioto T."/>
            <person name="Gomez Garrido J."/>
        </authorList>
    </citation>
    <scope>NUCLEOTIDE SEQUENCE</scope>
    <source>
        <strain evidence="1">A484AB</strain>
    </source>
</reference>
<protein>
    <submittedName>
        <fullName evidence="1">Uncharacterized protein</fullName>
    </submittedName>
</protein>
<dbReference type="Proteomes" id="UP001152795">
    <property type="component" value="Unassembled WGS sequence"/>
</dbReference>
<name>A0A6S7HXK3_PARCT</name>
<keyword evidence="2" id="KW-1185">Reference proteome</keyword>
<proteinExistence type="predicted"/>
<evidence type="ECO:0000313" key="2">
    <source>
        <dbReference type="Proteomes" id="UP001152795"/>
    </source>
</evidence>
<dbReference type="AlphaFoldDB" id="A0A6S7HXK3"/>
<dbReference type="EMBL" id="CACRXK020006436">
    <property type="protein sequence ID" value="CAB4009397.1"/>
    <property type="molecule type" value="Genomic_DNA"/>
</dbReference>
<organism evidence="1 2">
    <name type="scientific">Paramuricea clavata</name>
    <name type="common">Red gorgonian</name>
    <name type="synonym">Violescent sea-whip</name>
    <dbReference type="NCBI Taxonomy" id="317549"/>
    <lineage>
        <taxon>Eukaryota</taxon>
        <taxon>Metazoa</taxon>
        <taxon>Cnidaria</taxon>
        <taxon>Anthozoa</taxon>
        <taxon>Octocorallia</taxon>
        <taxon>Malacalcyonacea</taxon>
        <taxon>Plexauridae</taxon>
        <taxon>Paramuricea</taxon>
    </lineage>
</organism>
<evidence type="ECO:0000313" key="1">
    <source>
        <dbReference type="EMBL" id="CAB4009397.1"/>
    </source>
</evidence>
<gene>
    <name evidence="1" type="ORF">PACLA_8A019745</name>
</gene>
<sequence>MHYQGHCSKLSYPKKKQGKRERSFQRFCVMKEFGDKQDKLHEKALEENLKQEAMGKKVEKSEKEDKMTQMTRFVLTLAGTEIIKQIYLVAVTAGYFSSVIECGFSARKRVDTCHRRRMTPYHQ</sequence>